<dbReference type="GO" id="GO:0016491">
    <property type="term" value="F:oxidoreductase activity"/>
    <property type="evidence" value="ECO:0007669"/>
    <property type="project" value="InterPro"/>
</dbReference>
<dbReference type="Gene3D" id="3.30.390.30">
    <property type="match status" value="1"/>
</dbReference>
<evidence type="ECO:0000256" key="3">
    <source>
        <dbReference type="ARBA" id="ARBA00022630"/>
    </source>
</evidence>
<keyword evidence="8" id="KW-1185">Reference proteome</keyword>
<name>A0A0P6VMC1_9HYPH</name>
<dbReference type="InterPro" id="IPR036188">
    <property type="entry name" value="FAD/NAD-bd_sf"/>
</dbReference>
<dbReference type="Pfam" id="PF18267">
    <property type="entry name" value="Rubredoxin_C"/>
    <property type="match status" value="1"/>
</dbReference>
<comment type="caution">
    <text evidence="7">The sequence shown here is derived from an EMBL/GenBank/DDBJ whole genome shotgun (WGS) entry which is preliminary data.</text>
</comment>
<dbReference type="STRING" id="665126.ABB55_17775"/>
<evidence type="ECO:0000256" key="1">
    <source>
        <dbReference type="ARBA" id="ARBA00001974"/>
    </source>
</evidence>
<dbReference type="Proteomes" id="UP000048984">
    <property type="component" value="Unassembled WGS sequence"/>
</dbReference>
<dbReference type="PANTHER" id="PTHR43429:SF3">
    <property type="entry name" value="NITRITE REDUCTASE [NAD(P)H]"/>
    <property type="match status" value="1"/>
</dbReference>
<evidence type="ECO:0000256" key="4">
    <source>
        <dbReference type="ARBA" id="ARBA00022827"/>
    </source>
</evidence>
<dbReference type="Gene3D" id="3.50.50.60">
    <property type="entry name" value="FAD/NAD(P)-binding domain"/>
    <property type="match status" value="2"/>
</dbReference>
<proteinExistence type="inferred from homology"/>
<protein>
    <recommendedName>
        <fullName evidence="9">Assimilatory nitrite reductase large subunit</fullName>
    </recommendedName>
</protein>
<keyword evidence="4" id="KW-0274">FAD</keyword>
<dbReference type="InterPro" id="IPR023753">
    <property type="entry name" value="FAD/NAD-binding_dom"/>
</dbReference>
<dbReference type="InterPro" id="IPR050260">
    <property type="entry name" value="FAD-bd_OxRdtase"/>
</dbReference>
<comment type="cofactor">
    <cofactor evidence="1">
        <name>FAD</name>
        <dbReference type="ChEBI" id="CHEBI:57692"/>
    </cofactor>
</comment>
<evidence type="ECO:0000259" key="6">
    <source>
        <dbReference type="Pfam" id="PF18267"/>
    </source>
</evidence>
<evidence type="ECO:0000259" key="5">
    <source>
        <dbReference type="Pfam" id="PF07992"/>
    </source>
</evidence>
<dbReference type="InterPro" id="IPR016156">
    <property type="entry name" value="FAD/NAD-linked_Rdtase_dimer_sf"/>
</dbReference>
<dbReference type="PRINTS" id="PR00368">
    <property type="entry name" value="FADPNR"/>
</dbReference>
<dbReference type="RefSeq" id="WP_054359991.1">
    <property type="nucleotide sequence ID" value="NZ_LJYW01000001.1"/>
</dbReference>
<accession>A0A0P6VMC1</accession>
<feature type="domain" description="NADH-rubredoxin oxidoreductase C-terminal" evidence="6">
    <location>
        <begin position="315"/>
        <end position="382"/>
    </location>
</feature>
<reference evidence="7 8" key="1">
    <citation type="submission" date="2015-09" db="EMBL/GenBank/DDBJ databases">
        <authorList>
            <person name="Jackson K.R."/>
            <person name="Lunt B.L."/>
            <person name="Fisher J.N.B."/>
            <person name="Gardner A.V."/>
            <person name="Bailey M.E."/>
            <person name="Deus L.M."/>
            <person name="Earl A.S."/>
            <person name="Gibby P.D."/>
            <person name="Hartmann K.A."/>
            <person name="Liu J.E."/>
            <person name="Manci A.M."/>
            <person name="Nielsen D.A."/>
            <person name="Solomon M.B."/>
            <person name="Breakwell D.P."/>
            <person name="Burnett S.H."/>
            <person name="Grose J.H."/>
        </authorList>
    </citation>
    <scope>NUCLEOTIDE SEQUENCE [LARGE SCALE GENOMIC DNA]</scope>
    <source>
        <strain evidence="7 8">16</strain>
    </source>
</reference>
<dbReference type="PANTHER" id="PTHR43429">
    <property type="entry name" value="PYRIDINE NUCLEOTIDE-DISULFIDE OXIDOREDUCTASE DOMAIN-CONTAINING"/>
    <property type="match status" value="1"/>
</dbReference>
<dbReference type="Pfam" id="PF07992">
    <property type="entry name" value="Pyr_redox_2"/>
    <property type="match status" value="1"/>
</dbReference>
<dbReference type="SUPFAM" id="SSF51905">
    <property type="entry name" value="FAD/NAD(P)-binding domain"/>
    <property type="match status" value="2"/>
</dbReference>
<evidence type="ECO:0000256" key="2">
    <source>
        <dbReference type="ARBA" id="ARBA00006442"/>
    </source>
</evidence>
<dbReference type="InterPro" id="IPR041575">
    <property type="entry name" value="Rubredoxin_C"/>
</dbReference>
<keyword evidence="3" id="KW-0285">Flavoprotein</keyword>
<sequence>MRDRIVIIGNGMAGLKLVEELEAIAPGRHALTVIGAEPVPAYNRVLLSSVLAGETTRDAIALRPADWYRDLNCALRLGDPAVALDPATRTVSLASGATLTFDRLVLATGSLPIRLPLAGADLPGVVTFRDFADLDAIEAAAATGRGAVVIGGGLLGIEAAVGLAGRGVPVTLVHLMDRLMERQLDARGAALLARALEARGITLRLGAQSAGIEGDRHVTGLRLAGGEVLPAGLLCMAVGIRPETRLAAAAGLAVGRGILVDDRMQTSVPGILAIGECAEHRGTVYGLVEPAYAQARTAAATLAGRDAAYQGSILATNLKVSGLPVFSAGDFLGEPGTEAIVFEDRPLGHYRKLVIRDGRLVGAVLVGDAGDGLWYLDLIRDGRPISSIRRDMVFGRSFCEAA</sequence>
<organism evidence="7 8">
    <name type="scientific">Prosthecodimorpha hirschii</name>
    <dbReference type="NCBI Taxonomy" id="665126"/>
    <lineage>
        <taxon>Bacteria</taxon>
        <taxon>Pseudomonadati</taxon>
        <taxon>Pseudomonadota</taxon>
        <taxon>Alphaproteobacteria</taxon>
        <taxon>Hyphomicrobiales</taxon>
        <taxon>Ancalomicrobiaceae</taxon>
        <taxon>Prosthecodimorpha</taxon>
    </lineage>
</organism>
<evidence type="ECO:0008006" key="9">
    <source>
        <dbReference type="Google" id="ProtNLM"/>
    </source>
</evidence>
<reference evidence="7 8" key="2">
    <citation type="submission" date="2015-10" db="EMBL/GenBank/DDBJ databases">
        <title>Draft Genome Sequence of Prosthecomicrobium hirschii ATCC 27832.</title>
        <authorList>
            <person name="Daniel J."/>
            <person name="Givan S.A."/>
            <person name="Brun Y.V."/>
            <person name="Brown P.J."/>
        </authorList>
    </citation>
    <scope>NUCLEOTIDE SEQUENCE [LARGE SCALE GENOMIC DNA]</scope>
    <source>
        <strain evidence="7 8">16</strain>
    </source>
</reference>
<dbReference type="EMBL" id="LJYW01000001">
    <property type="protein sequence ID" value="KPL53827.1"/>
    <property type="molecule type" value="Genomic_DNA"/>
</dbReference>
<dbReference type="AlphaFoldDB" id="A0A0P6VMC1"/>
<evidence type="ECO:0000313" key="8">
    <source>
        <dbReference type="Proteomes" id="UP000048984"/>
    </source>
</evidence>
<feature type="domain" description="FAD/NAD(P)-binding" evidence="5">
    <location>
        <begin position="4"/>
        <end position="295"/>
    </location>
</feature>
<evidence type="ECO:0000313" key="7">
    <source>
        <dbReference type="EMBL" id="KPL53827.1"/>
    </source>
</evidence>
<dbReference type="PRINTS" id="PR00411">
    <property type="entry name" value="PNDRDTASEI"/>
</dbReference>
<gene>
    <name evidence="7" type="ORF">ABB55_17775</name>
</gene>
<comment type="similarity">
    <text evidence="2">Belongs to the FAD-dependent oxidoreductase family.</text>
</comment>